<name>A0A8J5NAD6_HOMAM</name>
<reference evidence="2" key="1">
    <citation type="journal article" date="2021" name="Sci. Adv.">
        <title>The American lobster genome reveals insights on longevity, neural, and immune adaptations.</title>
        <authorList>
            <person name="Polinski J.M."/>
            <person name="Zimin A.V."/>
            <person name="Clark K.F."/>
            <person name="Kohn A.B."/>
            <person name="Sadowski N."/>
            <person name="Timp W."/>
            <person name="Ptitsyn A."/>
            <person name="Khanna P."/>
            <person name="Romanova D.Y."/>
            <person name="Williams P."/>
            <person name="Greenwood S.J."/>
            <person name="Moroz L.L."/>
            <person name="Walt D.R."/>
            <person name="Bodnar A.G."/>
        </authorList>
    </citation>
    <scope>NUCLEOTIDE SEQUENCE</scope>
    <source>
        <strain evidence="2">GMGI-L3</strain>
    </source>
</reference>
<sequence length="420" mass="45916">DAIMSQRGNRPRSWCPRGDSPLRVPEGSSVPSPVAAPGVQGLPPAVASPRSTPTPFKLRRLSMGTDRAGSPCASTVLPALHQAAAQLEQQQQRQAAQQAAAHAASQAATQIEQITTQLAQQSSTQVVQQQHMSSMQHMTQQSSQMTQQTTQMTQHSGVFYPMPQHPISPPPIMQHKTGDLQRPYRHSPILLRDPPGEPWSPTPTSRPSSALLNQDPRSPTSAYPPPLDRDPRSPTPVRPSPLIQSERSSASPAPTRPTSLYLPGDRCSASPARVRPTSLYLPMDRDPSSPTPVRLFLQRGTQSPKSPMSPRPSMIIRGDNELGNGYSVVEVMTSGTFKSHVINAHSNCHPPQQQHPYPLYTSSSPQQHHHYYLRQFHLTHTTASHVKGTACITTTHIITLTTLTLPHRPSPPSPPYLKPI</sequence>
<evidence type="ECO:0000313" key="2">
    <source>
        <dbReference type="EMBL" id="KAG7176002.1"/>
    </source>
</evidence>
<feature type="region of interest" description="Disordered" evidence="1">
    <location>
        <begin position="128"/>
        <end position="272"/>
    </location>
</feature>
<protein>
    <submittedName>
        <fullName evidence="2">Uncharacterized protein</fullName>
    </submittedName>
</protein>
<organism evidence="2 3">
    <name type="scientific">Homarus americanus</name>
    <name type="common">American lobster</name>
    <dbReference type="NCBI Taxonomy" id="6706"/>
    <lineage>
        <taxon>Eukaryota</taxon>
        <taxon>Metazoa</taxon>
        <taxon>Ecdysozoa</taxon>
        <taxon>Arthropoda</taxon>
        <taxon>Crustacea</taxon>
        <taxon>Multicrustacea</taxon>
        <taxon>Malacostraca</taxon>
        <taxon>Eumalacostraca</taxon>
        <taxon>Eucarida</taxon>
        <taxon>Decapoda</taxon>
        <taxon>Pleocyemata</taxon>
        <taxon>Astacidea</taxon>
        <taxon>Nephropoidea</taxon>
        <taxon>Nephropidae</taxon>
        <taxon>Homarus</taxon>
    </lineage>
</organism>
<feature type="compositionally biased region" description="Polar residues" evidence="1">
    <location>
        <begin position="210"/>
        <end position="221"/>
    </location>
</feature>
<proteinExistence type="predicted"/>
<feature type="compositionally biased region" description="Low complexity" evidence="1">
    <location>
        <begin position="128"/>
        <end position="156"/>
    </location>
</feature>
<keyword evidence="3" id="KW-1185">Reference proteome</keyword>
<feature type="compositionally biased region" description="Low complexity" evidence="1">
    <location>
        <begin position="247"/>
        <end position="259"/>
    </location>
</feature>
<feature type="non-terminal residue" evidence="2">
    <location>
        <position position="420"/>
    </location>
</feature>
<evidence type="ECO:0000313" key="3">
    <source>
        <dbReference type="Proteomes" id="UP000747542"/>
    </source>
</evidence>
<comment type="caution">
    <text evidence="2">The sequence shown here is derived from an EMBL/GenBank/DDBJ whole genome shotgun (WGS) entry which is preliminary data.</text>
</comment>
<gene>
    <name evidence="2" type="ORF">Hamer_G016964</name>
</gene>
<evidence type="ECO:0000256" key="1">
    <source>
        <dbReference type="SAM" id="MobiDB-lite"/>
    </source>
</evidence>
<dbReference type="EMBL" id="JAHLQT010004419">
    <property type="protein sequence ID" value="KAG7176002.1"/>
    <property type="molecule type" value="Genomic_DNA"/>
</dbReference>
<feature type="region of interest" description="Disordered" evidence="1">
    <location>
        <begin position="1"/>
        <end position="58"/>
    </location>
</feature>
<dbReference type="Proteomes" id="UP000747542">
    <property type="component" value="Unassembled WGS sequence"/>
</dbReference>
<feature type="compositionally biased region" description="Pro residues" evidence="1">
    <location>
        <begin position="163"/>
        <end position="172"/>
    </location>
</feature>
<dbReference type="AlphaFoldDB" id="A0A8J5NAD6"/>
<accession>A0A8J5NAD6</accession>